<sequence length="528" mass="59013">MHSLLVGLWAILAILLFLLLSDIYTWYHLPRGPFPLPFIGNILSITPDKFYVRLEQWSHTYGPIYTIWIGRSPRIIVTDPEITSDLLSRRGSKYSSRPRMIVFGELFNNGASVASLPYGHAWSLRRKLLHNSLKSSALPAYKPRQEAEAMNLIADIEKDSSSWSEGIDRFAASVVFSLAYGRRIASLDSKALKNRQFLFRIAAKIMAPGAYLVETFPFFLHLPDFLSRWKEYPLRMGRELAAFDISLVNAVKKDLKEEKDAIQINFTETLLDLKKNGEAGADTLSEAHFAAIPATLFGAGSGTTTSTLHSAVKAFVTHPHVQKAAQAEIDNIVGKHRSPTFADQASLPYIEALVKEILRWRPAAAFGVPHATSEADVYNGYRIPKGTVVWPAAWGLNQNAEYFPSPNTFAPERYLSESDPRFDSKIAAKPFPPGCHPHASFGFGRRACAGADLATNSLFIVIAKLIWAFDVKPAEGEVYDVDAYEGGMVLRPKPFKCDFVVRYDQQRGVLKKEMIEAQKVLDLFPPFE</sequence>
<dbReference type="InterPro" id="IPR001128">
    <property type="entry name" value="Cyt_P450"/>
</dbReference>
<dbReference type="PROSITE" id="PS00086">
    <property type="entry name" value="CYTOCHROME_P450"/>
    <property type="match status" value="1"/>
</dbReference>
<dbReference type="GO" id="GO:0005506">
    <property type="term" value="F:iron ion binding"/>
    <property type="evidence" value="ECO:0007669"/>
    <property type="project" value="InterPro"/>
</dbReference>
<dbReference type="InterPro" id="IPR036396">
    <property type="entry name" value="Cyt_P450_sf"/>
</dbReference>
<dbReference type="GO" id="GO:0004497">
    <property type="term" value="F:monooxygenase activity"/>
    <property type="evidence" value="ECO:0007669"/>
    <property type="project" value="UniProtKB-KW"/>
</dbReference>
<keyword evidence="5 6" id="KW-0349">Heme</keyword>
<dbReference type="SUPFAM" id="SSF48264">
    <property type="entry name" value="Cytochrome P450"/>
    <property type="match status" value="1"/>
</dbReference>
<dbReference type="Gene3D" id="1.10.630.10">
    <property type="entry name" value="Cytochrome P450"/>
    <property type="match status" value="1"/>
</dbReference>
<dbReference type="CDD" id="cd11065">
    <property type="entry name" value="CYP64-like"/>
    <property type="match status" value="1"/>
</dbReference>
<evidence type="ECO:0008006" key="9">
    <source>
        <dbReference type="Google" id="ProtNLM"/>
    </source>
</evidence>
<accession>A0A8H7WHI3</accession>
<evidence type="ECO:0000313" key="7">
    <source>
        <dbReference type="EMBL" id="KAG4424831.1"/>
    </source>
</evidence>
<comment type="cofactor">
    <cofactor evidence="5">
        <name>heme</name>
        <dbReference type="ChEBI" id="CHEBI:30413"/>
    </cofactor>
</comment>
<dbReference type="Proteomes" id="UP000664132">
    <property type="component" value="Unassembled WGS sequence"/>
</dbReference>
<dbReference type="AlphaFoldDB" id="A0A8H7WHI3"/>
<protein>
    <recommendedName>
        <fullName evidence="9">Cytochrome P450</fullName>
    </recommendedName>
</protein>
<feature type="binding site" description="axial binding residue" evidence="5">
    <location>
        <position position="448"/>
    </location>
    <ligand>
        <name>heme</name>
        <dbReference type="ChEBI" id="CHEBI:30413"/>
    </ligand>
    <ligandPart>
        <name>Fe</name>
        <dbReference type="ChEBI" id="CHEBI:18248"/>
    </ligandPart>
</feature>
<dbReference type="PANTHER" id="PTHR46300">
    <property type="entry name" value="P450, PUTATIVE (EUROFUNG)-RELATED-RELATED"/>
    <property type="match status" value="1"/>
</dbReference>
<dbReference type="InterPro" id="IPR017972">
    <property type="entry name" value="Cyt_P450_CS"/>
</dbReference>
<keyword evidence="2 5" id="KW-0479">Metal-binding</keyword>
<keyword evidence="3 6" id="KW-0560">Oxidoreductase</keyword>
<gene>
    <name evidence="7" type="ORF">IFR04_001991</name>
</gene>
<dbReference type="EMBL" id="JAFJYH010000016">
    <property type="protein sequence ID" value="KAG4424831.1"/>
    <property type="molecule type" value="Genomic_DNA"/>
</dbReference>
<dbReference type="Pfam" id="PF00067">
    <property type="entry name" value="p450"/>
    <property type="match status" value="1"/>
</dbReference>
<dbReference type="InterPro" id="IPR050364">
    <property type="entry name" value="Cytochrome_P450_fung"/>
</dbReference>
<evidence type="ECO:0000256" key="3">
    <source>
        <dbReference type="ARBA" id="ARBA00023002"/>
    </source>
</evidence>
<name>A0A8H7WHI3_9HELO</name>
<comment type="similarity">
    <text evidence="1 6">Belongs to the cytochrome P450 family.</text>
</comment>
<dbReference type="OrthoDB" id="1470350at2759"/>
<dbReference type="PRINTS" id="PR00463">
    <property type="entry name" value="EP450I"/>
</dbReference>
<evidence type="ECO:0000256" key="1">
    <source>
        <dbReference type="ARBA" id="ARBA00010617"/>
    </source>
</evidence>
<dbReference type="GO" id="GO:0020037">
    <property type="term" value="F:heme binding"/>
    <property type="evidence" value="ECO:0007669"/>
    <property type="project" value="InterPro"/>
</dbReference>
<reference evidence="7" key="1">
    <citation type="submission" date="2021-02" db="EMBL/GenBank/DDBJ databases">
        <title>Genome sequence Cadophora malorum strain M34.</title>
        <authorList>
            <person name="Stefanovic E."/>
            <person name="Vu D."/>
            <person name="Scully C."/>
            <person name="Dijksterhuis J."/>
            <person name="Roader J."/>
            <person name="Houbraken J."/>
        </authorList>
    </citation>
    <scope>NUCLEOTIDE SEQUENCE</scope>
    <source>
        <strain evidence="7">M34</strain>
    </source>
</reference>
<evidence type="ECO:0000256" key="5">
    <source>
        <dbReference type="PIRSR" id="PIRSR602401-1"/>
    </source>
</evidence>
<evidence type="ECO:0000313" key="8">
    <source>
        <dbReference type="Proteomes" id="UP000664132"/>
    </source>
</evidence>
<dbReference type="GO" id="GO:0016705">
    <property type="term" value="F:oxidoreductase activity, acting on paired donors, with incorporation or reduction of molecular oxygen"/>
    <property type="evidence" value="ECO:0007669"/>
    <property type="project" value="InterPro"/>
</dbReference>
<comment type="caution">
    <text evidence="7">The sequence shown here is derived from an EMBL/GenBank/DDBJ whole genome shotgun (WGS) entry which is preliminary data.</text>
</comment>
<keyword evidence="4 5" id="KW-0408">Iron</keyword>
<dbReference type="PRINTS" id="PR00385">
    <property type="entry name" value="P450"/>
</dbReference>
<keyword evidence="8" id="KW-1185">Reference proteome</keyword>
<evidence type="ECO:0000256" key="6">
    <source>
        <dbReference type="RuleBase" id="RU000461"/>
    </source>
</evidence>
<dbReference type="PANTHER" id="PTHR46300:SF4">
    <property type="entry name" value="CYTOCHROME P450 98A3"/>
    <property type="match status" value="1"/>
</dbReference>
<evidence type="ECO:0000256" key="4">
    <source>
        <dbReference type="ARBA" id="ARBA00023004"/>
    </source>
</evidence>
<evidence type="ECO:0000256" key="2">
    <source>
        <dbReference type="ARBA" id="ARBA00022723"/>
    </source>
</evidence>
<dbReference type="InterPro" id="IPR002401">
    <property type="entry name" value="Cyt_P450_E_grp-I"/>
</dbReference>
<proteinExistence type="inferred from homology"/>
<organism evidence="7 8">
    <name type="scientific">Cadophora malorum</name>
    <dbReference type="NCBI Taxonomy" id="108018"/>
    <lineage>
        <taxon>Eukaryota</taxon>
        <taxon>Fungi</taxon>
        <taxon>Dikarya</taxon>
        <taxon>Ascomycota</taxon>
        <taxon>Pezizomycotina</taxon>
        <taxon>Leotiomycetes</taxon>
        <taxon>Helotiales</taxon>
        <taxon>Ploettnerulaceae</taxon>
        <taxon>Cadophora</taxon>
    </lineage>
</organism>
<keyword evidence="6" id="KW-0503">Monooxygenase</keyword>